<name>D3DGE4_HYDTT</name>
<evidence type="ECO:0008006" key="3">
    <source>
        <dbReference type="Google" id="ProtNLM"/>
    </source>
</evidence>
<dbReference type="KEGG" id="hte:Hydth_0431"/>
<organism evidence="1 2">
    <name type="scientific">Hydrogenobacter thermophilus (strain DSM 6534 / IAM 12695 / TK-6)</name>
    <dbReference type="NCBI Taxonomy" id="608538"/>
    <lineage>
        <taxon>Bacteria</taxon>
        <taxon>Pseudomonadati</taxon>
        <taxon>Aquificota</taxon>
        <taxon>Aquificia</taxon>
        <taxon>Aquificales</taxon>
        <taxon>Aquificaceae</taxon>
        <taxon>Hydrogenobacter</taxon>
    </lineage>
</organism>
<dbReference type="STRING" id="608538.HTH_0432"/>
<reference evidence="1 2" key="1">
    <citation type="journal article" date="2010" name="J. Bacteriol.">
        <title>Complete genome sequence of the thermophilic, obligately chemolithoautotrophic hydrogen-oxidizing bacterium Hydrogenobacter thermophilus TK-6.</title>
        <authorList>
            <person name="Arai H."/>
            <person name="Kanbe H."/>
            <person name="Ishii M."/>
            <person name="Igarashi Y."/>
        </authorList>
    </citation>
    <scope>NUCLEOTIDE SEQUENCE [LARGE SCALE GENOMIC DNA]</scope>
    <source>
        <strain evidence="2">DSM 6534 / IAM 12695 / TK-6 [Tokyo]</strain>
    </source>
</reference>
<gene>
    <name evidence="1" type="ordered locus">HTH_0432</name>
</gene>
<evidence type="ECO:0000313" key="1">
    <source>
        <dbReference type="EMBL" id="BAI68896.1"/>
    </source>
</evidence>
<protein>
    <recommendedName>
        <fullName evidence="3">DUF4911 domain-containing protein</fullName>
    </recommendedName>
</protein>
<accession>D3DGE4</accession>
<dbReference type="AlphaFoldDB" id="D3DGE4"/>
<sequence>MERAIKARILLVKVPPELIGIFTSLIDGSGRRAIVRTKESKGDLVYLIATPDTYEELIFTVEQIKKHLPQVEMLGETEPSELEIN</sequence>
<evidence type="ECO:0000313" key="2">
    <source>
        <dbReference type="Proteomes" id="UP000002574"/>
    </source>
</evidence>
<dbReference type="OrthoDB" id="15515at2"/>
<proteinExistence type="predicted"/>
<dbReference type="KEGG" id="hth:HTH_0432"/>
<keyword evidence="2" id="KW-1185">Reference proteome</keyword>
<dbReference type="RefSeq" id="WP_012963079.1">
    <property type="nucleotide sequence ID" value="NC_013799.1"/>
</dbReference>
<dbReference type="Proteomes" id="UP000002574">
    <property type="component" value="Chromosome"/>
</dbReference>
<dbReference type="EMBL" id="AP011112">
    <property type="protein sequence ID" value="BAI68896.1"/>
    <property type="molecule type" value="Genomic_DNA"/>
</dbReference>